<dbReference type="EMBL" id="CM017328">
    <property type="protein sequence ID" value="KAE8124591.1"/>
    <property type="molecule type" value="Genomic_DNA"/>
</dbReference>
<keyword evidence="2" id="KW-1185">Reference proteome</keyword>
<sequence length="53" mass="6476">MEGQSALAVNKPEVEVENRKEREEIEEKMDLKEKKGRCEEWKINRRCYYDVRC</sequence>
<evidence type="ECO:0000313" key="2">
    <source>
        <dbReference type="Proteomes" id="UP000327013"/>
    </source>
</evidence>
<evidence type="ECO:0000313" key="1">
    <source>
        <dbReference type="EMBL" id="KAE8124591.1"/>
    </source>
</evidence>
<name>A0A5N6RT66_9ROSI</name>
<accession>A0A5N6RT66</accession>
<organism evidence="1 2">
    <name type="scientific">Carpinus fangiana</name>
    <dbReference type="NCBI Taxonomy" id="176857"/>
    <lineage>
        <taxon>Eukaryota</taxon>
        <taxon>Viridiplantae</taxon>
        <taxon>Streptophyta</taxon>
        <taxon>Embryophyta</taxon>
        <taxon>Tracheophyta</taxon>
        <taxon>Spermatophyta</taxon>
        <taxon>Magnoliopsida</taxon>
        <taxon>eudicotyledons</taxon>
        <taxon>Gunneridae</taxon>
        <taxon>Pentapetalae</taxon>
        <taxon>rosids</taxon>
        <taxon>fabids</taxon>
        <taxon>Fagales</taxon>
        <taxon>Betulaceae</taxon>
        <taxon>Carpinus</taxon>
    </lineage>
</organism>
<proteinExistence type="predicted"/>
<protein>
    <submittedName>
        <fullName evidence="1">Uncharacterized protein</fullName>
    </submittedName>
</protein>
<reference evidence="1 2" key="1">
    <citation type="submission" date="2019-06" db="EMBL/GenBank/DDBJ databases">
        <title>A chromosomal-level reference genome of Carpinus fangiana (Coryloideae, Betulaceae).</title>
        <authorList>
            <person name="Yang X."/>
            <person name="Wang Z."/>
            <person name="Zhang L."/>
            <person name="Hao G."/>
            <person name="Liu J."/>
            <person name="Yang Y."/>
        </authorList>
    </citation>
    <scope>NUCLEOTIDE SEQUENCE [LARGE SCALE GENOMIC DNA]</scope>
    <source>
        <strain evidence="1">Cfa_2016G</strain>
        <tissue evidence="1">Leaf</tissue>
    </source>
</reference>
<dbReference type="AlphaFoldDB" id="A0A5N6RT66"/>
<dbReference type="Proteomes" id="UP000327013">
    <property type="component" value="Chromosome 8"/>
</dbReference>
<gene>
    <name evidence="1" type="ORF">FH972_019458</name>
</gene>